<organism evidence="2 3">
    <name type="scientific">Fibrella aestuarina BUZ 2</name>
    <dbReference type="NCBI Taxonomy" id="1166018"/>
    <lineage>
        <taxon>Bacteria</taxon>
        <taxon>Pseudomonadati</taxon>
        <taxon>Bacteroidota</taxon>
        <taxon>Cytophagia</taxon>
        <taxon>Cytophagales</taxon>
        <taxon>Spirosomataceae</taxon>
        <taxon>Fibrella</taxon>
    </lineage>
</organism>
<dbReference type="AlphaFoldDB" id="I0K830"/>
<evidence type="ECO:0000313" key="2">
    <source>
        <dbReference type="EMBL" id="CCH00283.1"/>
    </source>
</evidence>
<name>I0K830_9BACT</name>
<evidence type="ECO:0000313" key="3">
    <source>
        <dbReference type="Proteomes" id="UP000011058"/>
    </source>
</evidence>
<protein>
    <submittedName>
        <fullName evidence="2">Uncharacterized protein</fullName>
    </submittedName>
</protein>
<dbReference type="Proteomes" id="UP000011058">
    <property type="component" value="Chromosome"/>
</dbReference>
<feature type="coiled-coil region" evidence="1">
    <location>
        <begin position="5"/>
        <end position="32"/>
    </location>
</feature>
<dbReference type="EMBL" id="HE796683">
    <property type="protein sequence ID" value="CCH00283.1"/>
    <property type="molecule type" value="Genomic_DNA"/>
</dbReference>
<keyword evidence="3" id="KW-1185">Reference proteome</keyword>
<sequence>MATQSSRAMNELEILLDELQSIKERLSDYVSQNATELDETDPVHEALHSMDDVIDWMEQAVGTDEDG</sequence>
<proteinExistence type="predicted"/>
<keyword evidence="1" id="KW-0175">Coiled coil</keyword>
<accession>I0K830</accession>
<gene>
    <name evidence="2" type="ORF">FAES_2274</name>
</gene>
<evidence type="ECO:0000256" key="1">
    <source>
        <dbReference type="SAM" id="Coils"/>
    </source>
</evidence>
<dbReference type="HOGENOM" id="CLU_2806126_0_0_10"/>
<dbReference type="KEGG" id="fae:FAES_2274"/>
<reference evidence="2 3" key="1">
    <citation type="journal article" date="2012" name="J. Bacteriol.">
        <title>Genome Sequence of Fibrella aestuarina BUZ 2T, a Filamentous Marine Bacterium.</title>
        <authorList>
            <person name="Filippini M."/>
            <person name="Qi W."/>
            <person name="Blom J."/>
            <person name="Goesmann A."/>
            <person name="Smits T.H."/>
            <person name="Bagheri H.C."/>
        </authorList>
    </citation>
    <scope>NUCLEOTIDE SEQUENCE [LARGE SCALE GENOMIC DNA]</scope>
    <source>
        <strain evidence="3">BUZ 2T</strain>
    </source>
</reference>
<dbReference type="STRING" id="1166018.FAES_2274"/>